<feature type="domain" description="Rab-GAP TBC" evidence="1">
    <location>
        <begin position="56"/>
        <end position="260"/>
    </location>
</feature>
<dbReference type="EMBL" id="HBFQ01064066">
    <property type="protein sequence ID" value="CAD8871047.1"/>
    <property type="molecule type" value="Transcribed_RNA"/>
</dbReference>
<dbReference type="AlphaFoldDB" id="A0A7S1FK26"/>
<evidence type="ECO:0000259" key="1">
    <source>
        <dbReference type="PROSITE" id="PS50086"/>
    </source>
</evidence>
<evidence type="ECO:0000313" key="2">
    <source>
        <dbReference type="EMBL" id="CAD8871047.1"/>
    </source>
</evidence>
<organism evidence="2">
    <name type="scientific">Noctiluca scintillans</name>
    <name type="common">Sea sparkle</name>
    <name type="synonym">Red tide dinoflagellate</name>
    <dbReference type="NCBI Taxonomy" id="2966"/>
    <lineage>
        <taxon>Eukaryota</taxon>
        <taxon>Sar</taxon>
        <taxon>Alveolata</taxon>
        <taxon>Dinophyceae</taxon>
        <taxon>Noctilucales</taxon>
        <taxon>Noctilucaceae</taxon>
        <taxon>Noctiluca</taxon>
    </lineage>
</organism>
<dbReference type="GO" id="GO:0005096">
    <property type="term" value="F:GTPase activator activity"/>
    <property type="evidence" value="ECO:0007669"/>
    <property type="project" value="TreeGrafter"/>
</dbReference>
<proteinExistence type="predicted"/>
<name>A0A7S1FK26_NOCSC</name>
<dbReference type="SMART" id="SM00164">
    <property type="entry name" value="TBC"/>
    <property type="match status" value="1"/>
</dbReference>
<dbReference type="PROSITE" id="PS50086">
    <property type="entry name" value="TBC_RABGAP"/>
    <property type="match status" value="1"/>
</dbReference>
<reference evidence="2" key="1">
    <citation type="submission" date="2021-01" db="EMBL/GenBank/DDBJ databases">
        <authorList>
            <person name="Corre E."/>
            <person name="Pelletier E."/>
            <person name="Niang G."/>
            <person name="Scheremetjew M."/>
            <person name="Finn R."/>
            <person name="Kale V."/>
            <person name="Holt S."/>
            <person name="Cochrane G."/>
            <person name="Meng A."/>
            <person name="Brown T."/>
            <person name="Cohen L."/>
        </authorList>
    </citation>
    <scope>NUCLEOTIDE SEQUENCE</scope>
</reference>
<dbReference type="InterPro" id="IPR035969">
    <property type="entry name" value="Rab-GAP_TBC_sf"/>
</dbReference>
<protein>
    <recommendedName>
        <fullName evidence="1">Rab-GAP TBC domain-containing protein</fullName>
    </recommendedName>
</protein>
<dbReference type="PANTHER" id="PTHR22957">
    <property type="entry name" value="TBC1 DOMAIN FAMILY MEMBER GTPASE-ACTIVATING PROTEIN"/>
    <property type="match status" value="1"/>
</dbReference>
<dbReference type="SUPFAM" id="SSF47923">
    <property type="entry name" value="Ypt/Rab-GAP domain of gyp1p"/>
    <property type="match status" value="2"/>
</dbReference>
<dbReference type="InterPro" id="IPR000195">
    <property type="entry name" value="Rab-GAP-TBC_dom"/>
</dbReference>
<dbReference type="Gene3D" id="1.10.472.80">
    <property type="entry name" value="Ypt/Rab-GAP domain of gyp1p, domain 3"/>
    <property type="match status" value="1"/>
</dbReference>
<gene>
    <name evidence="2" type="ORF">NSCI0253_LOCUS45404</name>
</gene>
<accession>A0A7S1FK26</accession>
<sequence length="425" mass="47945">MPRSRDVARASKRREETIETWDEWAECCIDFMEGSSASHVTRWTLRKSAMELVYSSSPGVHRSLFWNFCVESQPVDGLPPMHELLELAADAPQTLKEQDLRSIRNDVCRTTRLSEEQREMLEQMLLAHAVFHQRLHDGKHVAKADGFDERPPIIYVQALHLIAALPLRAGLPVVDALAVFEFAVHRLCPGYFEDSNFSGFKCSVGVLHGLLMDIMPEVITSFSSAGHPLLLFAFDPLLCLFTQRANGGVLRLWDVLLAEGESVIVFALLITLVERCLEELKLLDPMLRGDFLEPEKFDERRSGIMIVEHFEELLRSLDDGSVKEVLRRTRELMQWRGASTVSRRGRGGVTRGLLHERVAELYLQATRKTGSVPAPNPVEEREEEATVSDRLMELPYNIVSEVGEVGSTISSAFSSYIFRPLGLEG</sequence>
<dbReference type="Pfam" id="PF00566">
    <property type="entry name" value="RabGAP-TBC"/>
    <property type="match status" value="1"/>
</dbReference>